<sequence>MDVMIKGLGKPQKSTDDNDFVWMDDTQRSCAQRASDHEGKLRQEIVGFGSTFTKRNGKAFQLVSEIALSLSI</sequence>
<keyword evidence="2" id="KW-1185">Reference proteome</keyword>
<name>A0ACC0MZG3_RHOML</name>
<organism evidence="1 2">
    <name type="scientific">Rhododendron molle</name>
    <name type="common">Chinese azalea</name>
    <name type="synonym">Azalea mollis</name>
    <dbReference type="NCBI Taxonomy" id="49168"/>
    <lineage>
        <taxon>Eukaryota</taxon>
        <taxon>Viridiplantae</taxon>
        <taxon>Streptophyta</taxon>
        <taxon>Embryophyta</taxon>
        <taxon>Tracheophyta</taxon>
        <taxon>Spermatophyta</taxon>
        <taxon>Magnoliopsida</taxon>
        <taxon>eudicotyledons</taxon>
        <taxon>Gunneridae</taxon>
        <taxon>Pentapetalae</taxon>
        <taxon>asterids</taxon>
        <taxon>Ericales</taxon>
        <taxon>Ericaceae</taxon>
        <taxon>Ericoideae</taxon>
        <taxon>Rhodoreae</taxon>
        <taxon>Rhododendron</taxon>
    </lineage>
</organism>
<protein>
    <submittedName>
        <fullName evidence="1">Uncharacterized protein</fullName>
    </submittedName>
</protein>
<dbReference type="Proteomes" id="UP001062846">
    <property type="component" value="Chromosome 7"/>
</dbReference>
<evidence type="ECO:0000313" key="1">
    <source>
        <dbReference type="EMBL" id="KAI8546136.1"/>
    </source>
</evidence>
<dbReference type="EMBL" id="CM046394">
    <property type="protein sequence ID" value="KAI8546136.1"/>
    <property type="molecule type" value="Genomic_DNA"/>
</dbReference>
<evidence type="ECO:0000313" key="2">
    <source>
        <dbReference type="Proteomes" id="UP001062846"/>
    </source>
</evidence>
<accession>A0ACC0MZG3</accession>
<gene>
    <name evidence="1" type="ORF">RHMOL_Rhmol07G0093400</name>
</gene>
<proteinExistence type="predicted"/>
<comment type="caution">
    <text evidence="1">The sequence shown here is derived from an EMBL/GenBank/DDBJ whole genome shotgun (WGS) entry which is preliminary data.</text>
</comment>
<reference evidence="1" key="1">
    <citation type="submission" date="2022-02" db="EMBL/GenBank/DDBJ databases">
        <title>Plant Genome Project.</title>
        <authorList>
            <person name="Zhang R.-G."/>
        </authorList>
    </citation>
    <scope>NUCLEOTIDE SEQUENCE</scope>
    <source>
        <strain evidence="1">AT1</strain>
    </source>
</reference>